<dbReference type="AlphaFoldDB" id="A0A060SQY9"/>
<dbReference type="OrthoDB" id="406505at2759"/>
<comment type="caution">
    <text evidence="4">The sequence shown here is derived from an EMBL/GenBank/DDBJ whole genome shotgun (WGS) entry which is preliminary data.</text>
</comment>
<dbReference type="Gene3D" id="2.40.40.10">
    <property type="entry name" value="RlpA-like domain"/>
    <property type="match status" value="1"/>
</dbReference>
<dbReference type="InterPro" id="IPR009009">
    <property type="entry name" value="RlpA-like_DPBB"/>
</dbReference>
<feature type="chain" id="PRO_5001587735" evidence="2">
    <location>
        <begin position="20"/>
        <end position="133"/>
    </location>
</feature>
<keyword evidence="5" id="KW-1185">Reference proteome</keyword>
<dbReference type="EMBL" id="CCBP010000195">
    <property type="protein sequence ID" value="CDO74644.1"/>
    <property type="molecule type" value="Genomic_DNA"/>
</dbReference>
<dbReference type="STRING" id="5643.A0A060SQY9"/>
<evidence type="ECO:0000313" key="4">
    <source>
        <dbReference type="EMBL" id="CDO74644.1"/>
    </source>
</evidence>
<dbReference type="PANTHER" id="PTHR31836:SF27">
    <property type="entry name" value="RLPA-LIKE PROTEIN DOUBLE-PSI BETA-BARREL DOMAIN-CONTAINING PROTEIN"/>
    <property type="match status" value="1"/>
</dbReference>
<evidence type="ECO:0000313" key="5">
    <source>
        <dbReference type="Proteomes" id="UP000029665"/>
    </source>
</evidence>
<feature type="domain" description="RlpA-like protein double-psi beta-barrel" evidence="3">
    <location>
        <begin position="75"/>
        <end position="122"/>
    </location>
</feature>
<dbReference type="PANTHER" id="PTHR31836">
    <property type="match status" value="1"/>
</dbReference>
<gene>
    <name evidence="4" type="ORF">BN946_scf184944.g3</name>
</gene>
<dbReference type="SUPFAM" id="SSF50685">
    <property type="entry name" value="Barwin-like endoglucanases"/>
    <property type="match status" value="1"/>
</dbReference>
<dbReference type="HOGENOM" id="CLU_047639_6_2_1"/>
<feature type="signal peptide" evidence="2">
    <location>
        <begin position="1"/>
        <end position="19"/>
    </location>
</feature>
<protein>
    <submittedName>
        <fullName evidence="4">Distantly related to plant expansins</fullName>
    </submittedName>
</protein>
<dbReference type="Proteomes" id="UP000029665">
    <property type="component" value="Unassembled WGS sequence"/>
</dbReference>
<proteinExistence type="predicted"/>
<organism evidence="4 5">
    <name type="scientific">Pycnoporus cinnabarinus</name>
    <name type="common">Cinnabar-red polypore</name>
    <name type="synonym">Trametes cinnabarina</name>
    <dbReference type="NCBI Taxonomy" id="5643"/>
    <lineage>
        <taxon>Eukaryota</taxon>
        <taxon>Fungi</taxon>
        <taxon>Dikarya</taxon>
        <taxon>Basidiomycota</taxon>
        <taxon>Agaricomycotina</taxon>
        <taxon>Agaricomycetes</taxon>
        <taxon>Polyporales</taxon>
        <taxon>Polyporaceae</taxon>
        <taxon>Trametes</taxon>
    </lineage>
</organism>
<evidence type="ECO:0000256" key="2">
    <source>
        <dbReference type="SAM" id="SignalP"/>
    </source>
</evidence>
<dbReference type="InterPro" id="IPR051477">
    <property type="entry name" value="Expansin_CellWall"/>
</dbReference>
<dbReference type="Pfam" id="PF03330">
    <property type="entry name" value="DPBB_1"/>
    <property type="match status" value="1"/>
</dbReference>
<evidence type="ECO:0000256" key="1">
    <source>
        <dbReference type="ARBA" id="ARBA00022729"/>
    </source>
</evidence>
<sequence>MRFSAVVATVASIAVAVSAAPHTRRAGGTGDATFYEAGLGACGITNSDADMIVAIDAQTFDNFPGATGNPNTNPICKKQIQATTTDGKSVTVTVTDRCAGCAPGSIDLTPTAFQQLASLDVGRLHDVTWTFLD</sequence>
<accession>A0A060SQY9</accession>
<name>A0A060SQY9_PYCCI</name>
<dbReference type="InterPro" id="IPR036908">
    <property type="entry name" value="RlpA-like_sf"/>
</dbReference>
<dbReference type="CDD" id="cd22191">
    <property type="entry name" value="DPBB_RlpA_EXP_N-like"/>
    <property type="match status" value="1"/>
</dbReference>
<dbReference type="OMA" id="REHPCGR"/>
<keyword evidence="1 2" id="KW-0732">Signal</keyword>
<reference evidence="4" key="1">
    <citation type="submission" date="2014-01" db="EMBL/GenBank/DDBJ databases">
        <title>The genome of the white-rot fungus Pycnoporus cinnabarinus: a basidiomycete model with a versatile arsenal for lignocellulosic biomass breakdown.</title>
        <authorList>
            <person name="Levasseur A."/>
            <person name="Lomascolo A."/>
            <person name="Ruiz-Duenas F.J."/>
            <person name="Uzan E."/>
            <person name="Piumi F."/>
            <person name="Kues U."/>
            <person name="Ram A.F.J."/>
            <person name="Murat C."/>
            <person name="Haon M."/>
            <person name="Benoit I."/>
            <person name="Arfi Y."/>
            <person name="Chevret D."/>
            <person name="Drula E."/>
            <person name="Kwon M.J."/>
            <person name="Gouret P."/>
            <person name="Lesage-Meessen L."/>
            <person name="Lombard V."/>
            <person name="Mariette J."/>
            <person name="Noirot C."/>
            <person name="Park J."/>
            <person name="Patyshakuliyeva A."/>
            <person name="Wieneger R.A.B."/>
            <person name="Wosten H.A.B."/>
            <person name="Martin F."/>
            <person name="Coutinho P.M."/>
            <person name="de Vries R."/>
            <person name="Martinez A.T."/>
            <person name="Klopp C."/>
            <person name="Pontarotti P."/>
            <person name="Henrissat B."/>
            <person name="Record E."/>
        </authorList>
    </citation>
    <scope>NUCLEOTIDE SEQUENCE [LARGE SCALE GENOMIC DNA]</scope>
    <source>
        <strain evidence="4">BRFM137</strain>
    </source>
</reference>
<evidence type="ECO:0000259" key="3">
    <source>
        <dbReference type="Pfam" id="PF03330"/>
    </source>
</evidence>